<organism evidence="4">
    <name type="scientific">Oryza glumipatula</name>
    <dbReference type="NCBI Taxonomy" id="40148"/>
    <lineage>
        <taxon>Eukaryota</taxon>
        <taxon>Viridiplantae</taxon>
        <taxon>Streptophyta</taxon>
        <taxon>Embryophyta</taxon>
        <taxon>Tracheophyta</taxon>
        <taxon>Spermatophyta</taxon>
        <taxon>Magnoliopsida</taxon>
        <taxon>Liliopsida</taxon>
        <taxon>Poales</taxon>
        <taxon>Poaceae</taxon>
        <taxon>BOP clade</taxon>
        <taxon>Oryzoideae</taxon>
        <taxon>Oryzeae</taxon>
        <taxon>Oryzinae</taxon>
        <taxon>Oryza</taxon>
    </lineage>
</organism>
<sequence length="184" mass="20026">MAAGGSRSTSKGLTGCVVSPVPTATADEAWALLSDFLAFHRWHPRVTKCRLASPSAAAALAMFETRRQGRRGWRRPEVDGEEGYRTRERSEGGVGDDGQREQQATWMSNGDRLISTPATKPCCHIATPPRANPRSFSSATTTSARRRSAGSMLLMLAYHKHKLYCEGTPSGDGTPPDWAHETLL</sequence>
<dbReference type="SUPFAM" id="SSF55961">
    <property type="entry name" value="Bet v1-like"/>
    <property type="match status" value="1"/>
</dbReference>
<dbReference type="Gene3D" id="3.30.530.20">
    <property type="match status" value="1"/>
</dbReference>
<reference evidence="4" key="2">
    <citation type="submission" date="2015-04" db="UniProtKB">
        <authorList>
            <consortium name="EnsemblPlants"/>
        </authorList>
    </citation>
    <scope>IDENTIFICATION</scope>
</reference>
<evidence type="ECO:0000256" key="2">
    <source>
        <dbReference type="ARBA" id="ARBA00023242"/>
    </source>
</evidence>
<dbReference type="AlphaFoldDB" id="A0A0D9Y810"/>
<protein>
    <submittedName>
        <fullName evidence="4">Uncharacterized protein</fullName>
    </submittedName>
</protein>
<dbReference type="Pfam" id="PF10604">
    <property type="entry name" value="Polyketide_cyc2"/>
    <property type="match status" value="1"/>
</dbReference>
<reference evidence="4" key="1">
    <citation type="submission" date="2013-08" db="EMBL/GenBank/DDBJ databases">
        <title>Oryza genome evolution.</title>
        <authorList>
            <person name="Wing R.A."/>
            <person name="Panaud O."/>
            <person name="Oliveira A.C."/>
        </authorList>
    </citation>
    <scope>NUCLEOTIDE SEQUENCE</scope>
</reference>
<feature type="compositionally biased region" description="Basic and acidic residues" evidence="3">
    <location>
        <begin position="74"/>
        <end position="91"/>
    </location>
</feature>
<comment type="subcellular location">
    <subcellularLocation>
        <location evidence="1">Nucleus</location>
    </subcellularLocation>
</comment>
<dbReference type="EnsemblPlants" id="OGLUM01G16290.1">
    <property type="protein sequence ID" value="OGLUM01G16290.1"/>
    <property type="gene ID" value="OGLUM01G16290"/>
</dbReference>
<evidence type="ECO:0000256" key="3">
    <source>
        <dbReference type="SAM" id="MobiDB-lite"/>
    </source>
</evidence>
<evidence type="ECO:0000256" key="1">
    <source>
        <dbReference type="ARBA" id="ARBA00004123"/>
    </source>
</evidence>
<accession>A0A0D9Y810</accession>
<keyword evidence="2" id="KW-0539">Nucleus</keyword>
<proteinExistence type="predicted"/>
<dbReference type="Gramene" id="OGLUM01G16290.1">
    <property type="protein sequence ID" value="OGLUM01G16290.1"/>
    <property type="gene ID" value="OGLUM01G16290"/>
</dbReference>
<name>A0A0D9Y810_9ORYZ</name>
<dbReference type="Proteomes" id="UP000026961">
    <property type="component" value="Chromosome 1"/>
</dbReference>
<dbReference type="InterPro" id="IPR019587">
    <property type="entry name" value="Polyketide_cyclase/dehydratase"/>
</dbReference>
<dbReference type="InterPro" id="IPR023393">
    <property type="entry name" value="START-like_dom_sf"/>
</dbReference>
<evidence type="ECO:0000313" key="4">
    <source>
        <dbReference type="EnsemblPlants" id="OGLUM01G16290.1"/>
    </source>
</evidence>
<dbReference type="HOGENOM" id="CLU_089109_0_0_1"/>
<evidence type="ECO:0000313" key="5">
    <source>
        <dbReference type="Proteomes" id="UP000026961"/>
    </source>
</evidence>
<dbReference type="GO" id="GO:0005634">
    <property type="term" value="C:nucleus"/>
    <property type="evidence" value="ECO:0007669"/>
    <property type="project" value="UniProtKB-SubCell"/>
</dbReference>
<feature type="region of interest" description="Disordered" evidence="3">
    <location>
        <begin position="71"/>
        <end position="101"/>
    </location>
</feature>
<keyword evidence="5" id="KW-1185">Reference proteome</keyword>
<reference evidence="4" key="3">
    <citation type="submission" date="2018-05" db="EMBL/GenBank/DDBJ databases">
        <title>OgluRS3 (Oryza glumaepatula Reference Sequence Version 3).</title>
        <authorList>
            <person name="Zhang J."/>
            <person name="Kudrna D."/>
            <person name="Lee S."/>
            <person name="Talag J."/>
            <person name="Welchert J."/>
            <person name="Wing R.A."/>
        </authorList>
    </citation>
    <scope>NUCLEOTIDE SEQUENCE [LARGE SCALE GENOMIC DNA]</scope>
</reference>
<dbReference type="STRING" id="40148.A0A0D9Y810"/>